<feature type="compositionally biased region" description="Low complexity" evidence="3">
    <location>
        <begin position="234"/>
        <end position="259"/>
    </location>
</feature>
<feature type="region of interest" description="Disordered" evidence="3">
    <location>
        <begin position="234"/>
        <end position="278"/>
    </location>
</feature>
<dbReference type="Gene3D" id="2.30.29.30">
    <property type="entry name" value="Pleckstrin-homology domain (PH domain)/Phosphotyrosine-binding domain (PTB)"/>
    <property type="match status" value="1"/>
</dbReference>
<feature type="compositionally biased region" description="Basic and acidic residues" evidence="3">
    <location>
        <begin position="93"/>
        <end position="116"/>
    </location>
</feature>
<evidence type="ECO:0000256" key="1">
    <source>
        <dbReference type="ARBA" id="ARBA00004123"/>
    </source>
</evidence>
<name>A0A9W8B249_9FUNG</name>
<comment type="subcellular location">
    <subcellularLocation>
        <location evidence="1">Nucleus</location>
    </subcellularLocation>
</comment>
<feature type="compositionally biased region" description="Polar residues" evidence="3">
    <location>
        <begin position="145"/>
        <end position="156"/>
    </location>
</feature>
<proteinExistence type="predicted"/>
<evidence type="ECO:0000256" key="2">
    <source>
        <dbReference type="ARBA" id="ARBA00023242"/>
    </source>
</evidence>
<dbReference type="InterPro" id="IPR000156">
    <property type="entry name" value="Ran_bind_dom"/>
</dbReference>
<accession>A0A9W8B249</accession>
<evidence type="ECO:0000256" key="3">
    <source>
        <dbReference type="SAM" id="MobiDB-lite"/>
    </source>
</evidence>
<dbReference type="Proteomes" id="UP001151582">
    <property type="component" value="Unassembled WGS sequence"/>
</dbReference>
<comment type="caution">
    <text evidence="5">The sequence shown here is derived from an EMBL/GenBank/DDBJ whole genome shotgun (WGS) entry which is preliminary data.</text>
</comment>
<dbReference type="InterPro" id="IPR045255">
    <property type="entry name" value="RanBP1-like"/>
</dbReference>
<dbReference type="OrthoDB" id="185618at2759"/>
<feature type="domain" description="RanBD1" evidence="4">
    <location>
        <begin position="273"/>
        <end position="359"/>
    </location>
</feature>
<protein>
    <recommendedName>
        <fullName evidence="4">RanBD1 domain-containing protein</fullName>
    </recommendedName>
</protein>
<sequence>MAASPKDLPGSPDLPATSDYASTSPPDAAPLKRRRSSADASGLEPTAESLTAQTPPGSTGSANSRPDSPVLAKDSPSPSKKIKLQGSPEPESPTEKDSDVRTPSDIKLQPEHEIDTSKPSSGPDAPPGTSLASKTSSLKIHEDSTMPTVTKPVESTATPSALRLGFAAHSSNASPFATVTGNALSKGSDLGPKGTFGAKYSGPSFASFASVSSGPAGGTSIFSSAAAKVAPTAEAPSASPSVPLKSSAASASSETALESGDQSEKPSASKPDAFTPKAVLASSKGEPVEVKTGEEDEDTLYQTKCKLYELDEAMQWRERGAGVLKVNQQVKDPDAVRLVMRTDVVFKVILNAKLFSGMSCELAQDRFVRFGVVDANRSLKTYAIKASTKDAAKALHETIVLSIPSADSSSDAEKKTGDSAEQV</sequence>
<evidence type="ECO:0000313" key="5">
    <source>
        <dbReference type="EMBL" id="KAJ1980968.1"/>
    </source>
</evidence>
<dbReference type="InterPro" id="IPR011993">
    <property type="entry name" value="PH-like_dom_sf"/>
</dbReference>
<evidence type="ECO:0000259" key="4">
    <source>
        <dbReference type="PROSITE" id="PS50196"/>
    </source>
</evidence>
<dbReference type="SUPFAM" id="SSF50729">
    <property type="entry name" value="PH domain-like"/>
    <property type="match status" value="1"/>
</dbReference>
<dbReference type="EMBL" id="JANBQB010000143">
    <property type="protein sequence ID" value="KAJ1980968.1"/>
    <property type="molecule type" value="Genomic_DNA"/>
</dbReference>
<dbReference type="SMART" id="SM00160">
    <property type="entry name" value="RanBD"/>
    <property type="match status" value="1"/>
</dbReference>
<dbReference type="PANTHER" id="PTHR23138">
    <property type="entry name" value="RAN BINDING PROTEIN"/>
    <property type="match status" value="1"/>
</dbReference>
<dbReference type="Pfam" id="PF00638">
    <property type="entry name" value="Ran_BP1"/>
    <property type="match status" value="1"/>
</dbReference>
<organism evidence="5 6">
    <name type="scientific">Dimargaris verticillata</name>
    <dbReference type="NCBI Taxonomy" id="2761393"/>
    <lineage>
        <taxon>Eukaryota</taxon>
        <taxon>Fungi</taxon>
        <taxon>Fungi incertae sedis</taxon>
        <taxon>Zoopagomycota</taxon>
        <taxon>Kickxellomycotina</taxon>
        <taxon>Dimargaritomycetes</taxon>
        <taxon>Dimargaritales</taxon>
        <taxon>Dimargaritaceae</taxon>
        <taxon>Dimargaris</taxon>
    </lineage>
</organism>
<dbReference type="CDD" id="cd13180">
    <property type="entry name" value="RanBD_RanBP3"/>
    <property type="match status" value="1"/>
</dbReference>
<gene>
    <name evidence="5" type="ORF">H4R34_002253</name>
</gene>
<evidence type="ECO:0000313" key="6">
    <source>
        <dbReference type="Proteomes" id="UP001151582"/>
    </source>
</evidence>
<reference evidence="5" key="1">
    <citation type="submission" date="2022-07" db="EMBL/GenBank/DDBJ databases">
        <title>Phylogenomic reconstructions and comparative analyses of Kickxellomycotina fungi.</title>
        <authorList>
            <person name="Reynolds N.K."/>
            <person name="Stajich J.E."/>
            <person name="Barry K."/>
            <person name="Grigoriev I.V."/>
            <person name="Crous P."/>
            <person name="Smith M.E."/>
        </authorList>
    </citation>
    <scope>NUCLEOTIDE SEQUENCE</scope>
    <source>
        <strain evidence="5">RSA 567</strain>
    </source>
</reference>
<feature type="region of interest" description="Disordered" evidence="3">
    <location>
        <begin position="171"/>
        <end position="196"/>
    </location>
</feature>
<keyword evidence="6" id="KW-1185">Reference proteome</keyword>
<feature type="compositionally biased region" description="Polar residues" evidence="3">
    <location>
        <begin position="48"/>
        <end position="66"/>
    </location>
</feature>
<dbReference type="PANTHER" id="PTHR23138:SF142">
    <property type="entry name" value="RAN-BINDING PROTEIN 3B-RELATED"/>
    <property type="match status" value="1"/>
</dbReference>
<dbReference type="AlphaFoldDB" id="A0A9W8B249"/>
<keyword evidence="2" id="KW-0539">Nucleus</keyword>
<dbReference type="GO" id="GO:0005634">
    <property type="term" value="C:nucleus"/>
    <property type="evidence" value="ECO:0007669"/>
    <property type="project" value="UniProtKB-SubCell"/>
</dbReference>
<feature type="region of interest" description="Disordered" evidence="3">
    <location>
        <begin position="1"/>
        <end position="156"/>
    </location>
</feature>
<feature type="compositionally biased region" description="Polar residues" evidence="3">
    <location>
        <begin position="171"/>
        <end position="185"/>
    </location>
</feature>
<dbReference type="PROSITE" id="PS50196">
    <property type="entry name" value="RANBD1"/>
    <property type="match status" value="1"/>
</dbReference>